<evidence type="ECO:0000256" key="1">
    <source>
        <dbReference type="SAM" id="MobiDB-lite"/>
    </source>
</evidence>
<reference evidence="3" key="1">
    <citation type="submission" date="2016-09" db="EMBL/GenBank/DDBJ databases">
        <authorList>
            <person name="Jeantristanb JTB J.-T."/>
            <person name="Ricardo R."/>
        </authorList>
    </citation>
    <scope>NUCLEOTIDE SEQUENCE [LARGE SCALE GENOMIC DNA]</scope>
</reference>
<name>A0A238FJZ2_9BASI</name>
<proteinExistence type="predicted"/>
<keyword evidence="3" id="KW-1185">Reference proteome</keyword>
<feature type="compositionally biased region" description="Pro residues" evidence="1">
    <location>
        <begin position="11"/>
        <end position="23"/>
    </location>
</feature>
<organism evidence="2 3">
    <name type="scientific">Microbotryum intermedium</name>
    <dbReference type="NCBI Taxonomy" id="269621"/>
    <lineage>
        <taxon>Eukaryota</taxon>
        <taxon>Fungi</taxon>
        <taxon>Dikarya</taxon>
        <taxon>Basidiomycota</taxon>
        <taxon>Pucciniomycotina</taxon>
        <taxon>Microbotryomycetes</taxon>
        <taxon>Microbotryales</taxon>
        <taxon>Microbotryaceae</taxon>
        <taxon>Microbotryum</taxon>
    </lineage>
</organism>
<gene>
    <name evidence="2" type="ORF">BQ2448_6542</name>
</gene>
<dbReference type="Proteomes" id="UP000198372">
    <property type="component" value="Unassembled WGS sequence"/>
</dbReference>
<evidence type="ECO:0000313" key="3">
    <source>
        <dbReference type="Proteomes" id="UP000198372"/>
    </source>
</evidence>
<dbReference type="AlphaFoldDB" id="A0A238FJZ2"/>
<dbReference type="EMBL" id="FMSP01000020">
    <property type="protein sequence ID" value="SCV74110.1"/>
    <property type="molecule type" value="Genomic_DNA"/>
</dbReference>
<accession>A0A238FJZ2</accession>
<protein>
    <submittedName>
        <fullName evidence="2">BQ2448_6542 protein</fullName>
    </submittedName>
</protein>
<evidence type="ECO:0000313" key="2">
    <source>
        <dbReference type="EMBL" id="SCV74110.1"/>
    </source>
</evidence>
<sequence length="79" mass="8848">MNINSTDDPGGTPPPNVLVPSSPPGRRMLHVHYHHSSYPPNSALAMKDASRKMKRSATDYRDQVQGGFSGYRRLWLKGR</sequence>
<feature type="region of interest" description="Disordered" evidence="1">
    <location>
        <begin position="1"/>
        <end position="27"/>
    </location>
</feature>